<reference evidence="7" key="1">
    <citation type="journal article" date="2019" name="Int. J. Syst. Evol. Microbiol.">
        <title>The Global Catalogue of Microorganisms (GCM) 10K type strain sequencing project: providing services to taxonomists for standard genome sequencing and annotation.</title>
        <authorList>
            <consortium name="The Broad Institute Genomics Platform"/>
            <consortium name="The Broad Institute Genome Sequencing Center for Infectious Disease"/>
            <person name="Wu L."/>
            <person name="Ma J."/>
        </authorList>
    </citation>
    <scope>NUCLEOTIDE SEQUENCE [LARGE SCALE GENOMIC DNA]</scope>
    <source>
        <strain evidence="7">JCM 18302</strain>
    </source>
</reference>
<evidence type="ECO:0000256" key="1">
    <source>
        <dbReference type="ARBA" id="ARBA00001917"/>
    </source>
</evidence>
<evidence type="ECO:0000259" key="5">
    <source>
        <dbReference type="Pfam" id="PF01243"/>
    </source>
</evidence>
<dbReference type="SUPFAM" id="SSF50475">
    <property type="entry name" value="FMN-binding split barrel"/>
    <property type="match status" value="1"/>
</dbReference>
<dbReference type="Gene3D" id="2.30.110.10">
    <property type="entry name" value="Electron Transport, Fmn-binding Protein, Chain A"/>
    <property type="match status" value="1"/>
</dbReference>
<evidence type="ECO:0000256" key="2">
    <source>
        <dbReference type="ARBA" id="ARBA00022630"/>
    </source>
</evidence>
<dbReference type="EMBL" id="BAABJO010000015">
    <property type="protein sequence ID" value="GAA5126422.1"/>
    <property type="molecule type" value="Genomic_DNA"/>
</dbReference>
<keyword evidence="4" id="KW-0560">Oxidoreductase</keyword>
<name>A0ABP9NLT4_9PSEU</name>
<dbReference type="RefSeq" id="WP_345606958.1">
    <property type="nucleotide sequence ID" value="NZ_BAABJO010000015.1"/>
</dbReference>
<comment type="caution">
    <text evidence="6">The sequence shown here is derived from an EMBL/GenBank/DDBJ whole genome shotgun (WGS) entry which is preliminary data.</text>
</comment>
<comment type="cofactor">
    <cofactor evidence="1">
        <name>FMN</name>
        <dbReference type="ChEBI" id="CHEBI:58210"/>
    </cofactor>
</comment>
<sequence length="196" mass="21454">MPEELSGDPLAVLARWAEEAQQRTMTFATADADGVPHARIVLVTRIDADGVRFHSSTPTTKTRDIAANPRAAAVFHWPAAARQVVLEGRAEELDAATSRAAYRTQARELQVLAWAYEALLPQTRPPDHAVPPGAVERAFDAAAADPASREAPPSWTTILLQPERVDFWQGGTETSPSSKTRFVRDGEGWRHFPVLP</sequence>
<dbReference type="InterPro" id="IPR000659">
    <property type="entry name" value="Pyridox_Oxase"/>
</dbReference>
<accession>A0ABP9NLT4</accession>
<dbReference type="InterPro" id="IPR011576">
    <property type="entry name" value="Pyridox_Oxase_N"/>
</dbReference>
<dbReference type="InterPro" id="IPR012349">
    <property type="entry name" value="Split_barrel_FMN-bd"/>
</dbReference>
<dbReference type="Proteomes" id="UP001500804">
    <property type="component" value="Unassembled WGS sequence"/>
</dbReference>
<keyword evidence="2" id="KW-0285">Flavoprotein</keyword>
<proteinExistence type="predicted"/>
<dbReference type="PANTHER" id="PTHR10851:SF0">
    <property type="entry name" value="PYRIDOXINE-5'-PHOSPHATE OXIDASE"/>
    <property type="match status" value="1"/>
</dbReference>
<evidence type="ECO:0000313" key="6">
    <source>
        <dbReference type="EMBL" id="GAA5126422.1"/>
    </source>
</evidence>
<evidence type="ECO:0000256" key="4">
    <source>
        <dbReference type="ARBA" id="ARBA00023002"/>
    </source>
</evidence>
<organism evidence="6 7">
    <name type="scientific">Pseudonocardia adelaidensis</name>
    <dbReference type="NCBI Taxonomy" id="648754"/>
    <lineage>
        <taxon>Bacteria</taxon>
        <taxon>Bacillati</taxon>
        <taxon>Actinomycetota</taxon>
        <taxon>Actinomycetes</taxon>
        <taxon>Pseudonocardiales</taxon>
        <taxon>Pseudonocardiaceae</taxon>
        <taxon>Pseudonocardia</taxon>
    </lineage>
</organism>
<feature type="domain" description="Pyridoxamine 5'-phosphate oxidase N-terminal" evidence="5">
    <location>
        <begin position="20"/>
        <end position="126"/>
    </location>
</feature>
<evidence type="ECO:0000313" key="7">
    <source>
        <dbReference type="Proteomes" id="UP001500804"/>
    </source>
</evidence>
<keyword evidence="7" id="KW-1185">Reference proteome</keyword>
<gene>
    <name evidence="6" type="primary">pdxH_2</name>
    <name evidence="6" type="ORF">GCM10023320_42300</name>
</gene>
<evidence type="ECO:0000256" key="3">
    <source>
        <dbReference type="ARBA" id="ARBA00022643"/>
    </source>
</evidence>
<dbReference type="PANTHER" id="PTHR10851">
    <property type="entry name" value="PYRIDOXINE-5-PHOSPHATE OXIDASE"/>
    <property type="match status" value="1"/>
</dbReference>
<dbReference type="Pfam" id="PF01243">
    <property type="entry name" value="PNPOx_N"/>
    <property type="match status" value="1"/>
</dbReference>
<protein>
    <submittedName>
        <fullName evidence="6">Pyridoxamine 5'-phosphate oxidase</fullName>
    </submittedName>
</protein>
<keyword evidence="3" id="KW-0288">FMN</keyword>
<dbReference type="PIRSF" id="PIRSF000190">
    <property type="entry name" value="Pyd_amn-ph_oxd"/>
    <property type="match status" value="1"/>
</dbReference>